<proteinExistence type="predicted"/>
<evidence type="ECO:0000313" key="8">
    <source>
        <dbReference type="EMBL" id="RXZ86637.1"/>
    </source>
</evidence>
<dbReference type="InterPro" id="IPR058240">
    <property type="entry name" value="rSAM_sf"/>
</dbReference>
<keyword evidence="2" id="KW-0004">4Fe-4S</keyword>
<dbReference type="Pfam" id="PF04055">
    <property type="entry name" value="Radical_SAM"/>
    <property type="match status" value="1"/>
</dbReference>
<dbReference type="OrthoDB" id="9782387at2"/>
<dbReference type="EMBL" id="SDPM01000004">
    <property type="protein sequence ID" value="RXZ86637.1"/>
    <property type="molecule type" value="Genomic_DNA"/>
</dbReference>
<dbReference type="InterPro" id="IPR007197">
    <property type="entry name" value="rSAM"/>
</dbReference>
<dbReference type="PANTHER" id="PTHR30352:SF13">
    <property type="entry name" value="GLYCYL-RADICAL ENZYME ACTIVATING ENZYME YJJW-RELATED"/>
    <property type="match status" value="1"/>
</dbReference>
<keyword evidence="4" id="KW-0479">Metal-binding</keyword>
<accession>A0A4Q2M5T7</accession>
<keyword evidence="3" id="KW-0949">S-adenosyl-L-methionine</keyword>
<dbReference type="GO" id="GO:0046872">
    <property type="term" value="F:metal ion binding"/>
    <property type="evidence" value="ECO:0007669"/>
    <property type="project" value="UniProtKB-KW"/>
</dbReference>
<comment type="caution">
    <text evidence="8">The sequence shown here is derived from an EMBL/GenBank/DDBJ whole genome shotgun (WGS) entry which is preliminary data.</text>
</comment>
<reference evidence="8 9" key="1">
    <citation type="submission" date="2019-01" db="EMBL/GenBank/DDBJ databases">
        <title>Agromyces.</title>
        <authorList>
            <person name="Li J."/>
        </authorList>
    </citation>
    <scope>NUCLEOTIDE SEQUENCE [LARGE SCALE GENOMIC DNA]</scope>
    <source>
        <strain evidence="8 9">DSM 23870</strain>
    </source>
</reference>
<dbReference type="AlphaFoldDB" id="A0A4Q2M5T7"/>
<dbReference type="Gene3D" id="3.20.20.70">
    <property type="entry name" value="Aldolase class I"/>
    <property type="match status" value="1"/>
</dbReference>
<dbReference type="CDD" id="cd01335">
    <property type="entry name" value="Radical_SAM"/>
    <property type="match status" value="1"/>
</dbReference>
<dbReference type="InterPro" id="IPR013785">
    <property type="entry name" value="Aldolase_TIM"/>
</dbReference>
<evidence type="ECO:0000313" key="9">
    <source>
        <dbReference type="Proteomes" id="UP000292686"/>
    </source>
</evidence>
<dbReference type="InterPro" id="IPR034457">
    <property type="entry name" value="Organic_radical-activating"/>
</dbReference>
<dbReference type="InterPro" id="IPR012840">
    <property type="entry name" value="NrdG2"/>
</dbReference>
<dbReference type="Proteomes" id="UP000292686">
    <property type="component" value="Unassembled WGS sequence"/>
</dbReference>
<dbReference type="NCBIfam" id="TIGR02495">
    <property type="entry name" value="NrdG2"/>
    <property type="match status" value="1"/>
</dbReference>
<name>A0A4Q2M5T7_9MICO</name>
<dbReference type="PANTHER" id="PTHR30352">
    <property type="entry name" value="PYRUVATE FORMATE-LYASE-ACTIVATING ENZYME"/>
    <property type="match status" value="1"/>
</dbReference>
<dbReference type="GO" id="GO:0051539">
    <property type="term" value="F:4 iron, 4 sulfur cluster binding"/>
    <property type="evidence" value="ECO:0007669"/>
    <property type="project" value="UniProtKB-KW"/>
</dbReference>
<sequence>MPRRSLSRVADVTRRACVAADLRIAGLSKLSTVDWPDRLAATLFLQGCPWDCFYCHNPALIAPRAAGALPWEDVDAFLARRVGLLDAVVFSGGEPTMQAALLPALLATREYGFAVGLHSGGAYPANLSRVLPHVDWIGLDIKAEAVDYAAVTGRPGSAENAWRSLKLVLGAVAARASSERPLRYEVRTTVHASAFDEAGLARLGHRLADAGVTRWAVQRFRETGARSPLPRVAPRSGVVELSGLPRERFDSFTIR</sequence>
<gene>
    <name evidence="8" type="ORF">ESP50_09615</name>
</gene>
<dbReference type="SFLD" id="SFLDS00029">
    <property type="entry name" value="Radical_SAM"/>
    <property type="match status" value="1"/>
</dbReference>
<feature type="domain" description="Radical SAM core" evidence="7">
    <location>
        <begin position="44"/>
        <end position="168"/>
    </location>
</feature>
<evidence type="ECO:0000256" key="4">
    <source>
        <dbReference type="ARBA" id="ARBA00022723"/>
    </source>
</evidence>
<evidence type="ECO:0000259" key="7">
    <source>
        <dbReference type="Pfam" id="PF04055"/>
    </source>
</evidence>
<dbReference type="SUPFAM" id="SSF102114">
    <property type="entry name" value="Radical SAM enzymes"/>
    <property type="match status" value="1"/>
</dbReference>
<dbReference type="SFLD" id="SFLDG01094">
    <property type="entry name" value="Uncharacterised_Radical_SAM_Su"/>
    <property type="match status" value="1"/>
</dbReference>
<keyword evidence="9" id="KW-1185">Reference proteome</keyword>
<keyword evidence="6" id="KW-0411">Iron-sulfur</keyword>
<evidence type="ECO:0000256" key="6">
    <source>
        <dbReference type="ARBA" id="ARBA00023014"/>
    </source>
</evidence>
<evidence type="ECO:0000256" key="1">
    <source>
        <dbReference type="ARBA" id="ARBA00001966"/>
    </source>
</evidence>
<evidence type="ECO:0000256" key="3">
    <source>
        <dbReference type="ARBA" id="ARBA00022691"/>
    </source>
</evidence>
<organism evidence="8 9">
    <name type="scientific">Agromyces atrinae</name>
    <dbReference type="NCBI Taxonomy" id="592376"/>
    <lineage>
        <taxon>Bacteria</taxon>
        <taxon>Bacillati</taxon>
        <taxon>Actinomycetota</taxon>
        <taxon>Actinomycetes</taxon>
        <taxon>Micrococcales</taxon>
        <taxon>Microbacteriaceae</taxon>
        <taxon>Agromyces</taxon>
    </lineage>
</organism>
<evidence type="ECO:0000256" key="2">
    <source>
        <dbReference type="ARBA" id="ARBA00022485"/>
    </source>
</evidence>
<protein>
    <submittedName>
        <fullName evidence="8">Anaerobic ribonucleoside-triphosphate reductase activating protein</fullName>
    </submittedName>
</protein>
<keyword evidence="5" id="KW-0408">Iron</keyword>
<evidence type="ECO:0000256" key="5">
    <source>
        <dbReference type="ARBA" id="ARBA00023004"/>
    </source>
</evidence>
<dbReference type="GO" id="GO:0003824">
    <property type="term" value="F:catalytic activity"/>
    <property type="evidence" value="ECO:0007669"/>
    <property type="project" value="InterPro"/>
</dbReference>
<comment type="cofactor">
    <cofactor evidence="1">
        <name>[4Fe-4S] cluster</name>
        <dbReference type="ChEBI" id="CHEBI:49883"/>
    </cofactor>
</comment>